<dbReference type="InterPro" id="IPR011109">
    <property type="entry name" value="DNA_bind_recombinase_dom"/>
</dbReference>
<dbReference type="Gene3D" id="3.40.50.1390">
    <property type="entry name" value="Resolvase, N-terminal catalytic domain"/>
    <property type="match status" value="1"/>
</dbReference>
<accession>A0A1F5ZN29</accession>
<dbReference type="InterPro" id="IPR036162">
    <property type="entry name" value="Resolvase-like_N_sf"/>
</dbReference>
<evidence type="ECO:0000313" key="2">
    <source>
        <dbReference type="EMBL" id="OGG13502.1"/>
    </source>
</evidence>
<evidence type="ECO:0000259" key="1">
    <source>
        <dbReference type="PROSITE" id="PS51736"/>
    </source>
</evidence>
<dbReference type="CDD" id="cd00338">
    <property type="entry name" value="Ser_Recombinase"/>
    <property type="match status" value="1"/>
</dbReference>
<dbReference type="STRING" id="1798375.A2773_03280"/>
<dbReference type="InterPro" id="IPR006119">
    <property type="entry name" value="Resolv_N"/>
</dbReference>
<gene>
    <name evidence="2" type="ORF">A2773_03280</name>
</gene>
<dbReference type="InterPro" id="IPR038109">
    <property type="entry name" value="DNA_bind_recomb_sf"/>
</dbReference>
<organism evidence="2 3">
    <name type="scientific">Candidatus Gottesmanbacteria bacterium RIFCSPHIGHO2_01_FULL_39_10</name>
    <dbReference type="NCBI Taxonomy" id="1798375"/>
    <lineage>
        <taxon>Bacteria</taxon>
        <taxon>Candidatus Gottesmaniibacteriota</taxon>
    </lineage>
</organism>
<dbReference type="GO" id="GO:0003677">
    <property type="term" value="F:DNA binding"/>
    <property type="evidence" value="ECO:0007669"/>
    <property type="project" value="InterPro"/>
</dbReference>
<dbReference type="SUPFAM" id="SSF53041">
    <property type="entry name" value="Resolvase-like"/>
    <property type="match status" value="1"/>
</dbReference>
<proteinExistence type="predicted"/>
<dbReference type="PANTHER" id="PTHR30461">
    <property type="entry name" value="DNA-INVERTASE FROM LAMBDOID PROPHAGE"/>
    <property type="match status" value="1"/>
</dbReference>
<dbReference type="Pfam" id="PF07508">
    <property type="entry name" value="Recombinase"/>
    <property type="match status" value="1"/>
</dbReference>
<dbReference type="Gene3D" id="3.90.1750.20">
    <property type="entry name" value="Putative Large Serine Recombinase, Chain B, Domain 2"/>
    <property type="match status" value="1"/>
</dbReference>
<protein>
    <recommendedName>
        <fullName evidence="1">Resolvase/invertase-type recombinase catalytic domain-containing protein</fullName>
    </recommendedName>
</protein>
<reference evidence="2 3" key="1">
    <citation type="journal article" date="2016" name="Nat. Commun.">
        <title>Thousands of microbial genomes shed light on interconnected biogeochemical processes in an aquifer system.</title>
        <authorList>
            <person name="Anantharaman K."/>
            <person name="Brown C.T."/>
            <person name="Hug L.A."/>
            <person name="Sharon I."/>
            <person name="Castelle C.J."/>
            <person name="Probst A.J."/>
            <person name="Thomas B.C."/>
            <person name="Singh A."/>
            <person name="Wilkins M.J."/>
            <person name="Karaoz U."/>
            <person name="Brodie E.L."/>
            <person name="Williams K.H."/>
            <person name="Hubbard S.S."/>
            <person name="Banfield J.F."/>
        </authorList>
    </citation>
    <scope>NUCLEOTIDE SEQUENCE [LARGE SCALE GENOMIC DNA]</scope>
</reference>
<dbReference type="EMBL" id="MFJE01000051">
    <property type="protein sequence ID" value="OGG13502.1"/>
    <property type="molecule type" value="Genomic_DNA"/>
</dbReference>
<dbReference type="SMART" id="SM00857">
    <property type="entry name" value="Resolvase"/>
    <property type="match status" value="1"/>
</dbReference>
<dbReference type="AlphaFoldDB" id="A0A1F5ZN29"/>
<sequence length="599" mass="69604">MNPDRTFLLTYERVSTDDQKNTPSCNDQNTVNNRFITTQNWKLADNGDYRDEGKSGSNLDRAGLQDLLIRCQEDKTIQGIIVTEADRLARGNDAYIPIRAMLKKFGVKVYAVTQPMINDTEEGEMFGEILASINGFFSKMTRRKSMRALDEKAIRGWWPGKAPLGYKNVNIGTEEKPDRVIAIDEDEAIYVREIPKLYNTGYSYQEISDKLYEQGLKGHQNGRISPEEVRKILFSDFYLGEFLWRGKKYQAKHLPLFKYLEVQKARNRSHEKGHAQPTQKSRDKFLFKRLPFYCASCKDLKITAEAKHKYYKTTRGDVEYVFYHCTKSKGGWTSCPQPSINRDNLILEFAEKVVRPIDIDEELAEFLLEEIDKEFVQKKDQQQALLESINRRLGQIDSELKNLFEMRVAGKIRSLGDKTPDQVYEDYCAEKEQEAKTLRTTKLKLERNSVDLMKKASNFYSLCLDATNQFLRALEDKQYLFLRKVTSNLLLDNKQLVVTHQFPFTSLLKPRDILLGSPAWIRTRNLLLTEILLLPKGLDYLIPPLRRIRYIVSTHFRVPFGTLFSSGLSYKNAGVPRISLIFDTHYCVKLPYDRKLLYR</sequence>
<dbReference type="Pfam" id="PF00239">
    <property type="entry name" value="Resolvase"/>
    <property type="match status" value="1"/>
</dbReference>
<feature type="domain" description="Resolvase/invertase-type recombinase catalytic" evidence="1">
    <location>
        <begin position="7"/>
        <end position="156"/>
    </location>
</feature>
<evidence type="ECO:0000313" key="3">
    <source>
        <dbReference type="Proteomes" id="UP000177383"/>
    </source>
</evidence>
<dbReference type="InterPro" id="IPR050639">
    <property type="entry name" value="SSR_resolvase"/>
</dbReference>
<dbReference type="PROSITE" id="PS51736">
    <property type="entry name" value="RECOMBINASES_3"/>
    <property type="match status" value="1"/>
</dbReference>
<name>A0A1F5ZN29_9BACT</name>
<dbReference type="PANTHER" id="PTHR30461:SF23">
    <property type="entry name" value="DNA RECOMBINASE-RELATED"/>
    <property type="match status" value="1"/>
</dbReference>
<comment type="caution">
    <text evidence="2">The sequence shown here is derived from an EMBL/GenBank/DDBJ whole genome shotgun (WGS) entry which is preliminary data.</text>
</comment>
<dbReference type="GO" id="GO:0000150">
    <property type="term" value="F:DNA strand exchange activity"/>
    <property type="evidence" value="ECO:0007669"/>
    <property type="project" value="InterPro"/>
</dbReference>
<dbReference type="Proteomes" id="UP000177383">
    <property type="component" value="Unassembled WGS sequence"/>
</dbReference>